<feature type="domain" description="Replication protein A OB" evidence="3">
    <location>
        <begin position="14"/>
        <end position="67"/>
    </location>
</feature>
<dbReference type="InterPro" id="IPR031657">
    <property type="entry name" value="REPA_OB_2"/>
</dbReference>
<dbReference type="Pfam" id="PF16900">
    <property type="entry name" value="REPA_OB_2"/>
    <property type="match status" value="1"/>
</dbReference>
<feature type="region of interest" description="Disordered" evidence="2">
    <location>
        <begin position="278"/>
        <end position="298"/>
    </location>
</feature>
<comment type="caution">
    <text evidence="4">The sequence shown here is derived from an EMBL/GenBank/DDBJ whole genome shotgun (WGS) entry which is preliminary data.</text>
</comment>
<sequence length="344" mass="39164">MNIWMIIILYEFYADIIGYVAAVSNVAKVRYGYGKLQTKRIVILKDDKGNSIEISLWGRRAIEFDAETVYAKGQETAVIVIFVGTLPKTIKSEKGDKVILTGTSACRWYINEDIPAINEFYSKVLQIEDELEPIQAVHLQGDDENAQYIEKKTLLQLKKEVDPVDHKTFLHGSSYKCTNDNCVCTEAMPRYKLRVMGSDNTYELEFVLFDKKAEQLIGKPVEKLSNMYGKSDTPVEITALIGQKYTFIVKISSKKSFASKDPSFEVLYITQQFGKQTNITSSDKQEQSNSTTISLSTPRHVPPLVPIKYKVDTKQDEIPLVHKSQTDIDPMEIETTEYVFFVFL</sequence>
<dbReference type="STRING" id="4540.A0A3L6SX19"/>
<dbReference type="InterPro" id="IPR012340">
    <property type="entry name" value="NA-bd_OB-fold"/>
</dbReference>
<keyword evidence="1" id="KW-0238">DNA-binding</keyword>
<dbReference type="Gene3D" id="2.40.50.140">
    <property type="entry name" value="Nucleic acid-binding proteins"/>
    <property type="match status" value="2"/>
</dbReference>
<dbReference type="EMBL" id="PQIB02000003">
    <property type="protein sequence ID" value="RLN28979.1"/>
    <property type="molecule type" value="Genomic_DNA"/>
</dbReference>
<feature type="compositionally biased region" description="Polar residues" evidence="2">
    <location>
        <begin position="278"/>
        <end position="297"/>
    </location>
</feature>
<evidence type="ECO:0000313" key="4">
    <source>
        <dbReference type="EMBL" id="RLN28979.1"/>
    </source>
</evidence>
<organism evidence="4 5">
    <name type="scientific">Panicum miliaceum</name>
    <name type="common">Proso millet</name>
    <name type="synonym">Broomcorn millet</name>
    <dbReference type="NCBI Taxonomy" id="4540"/>
    <lineage>
        <taxon>Eukaryota</taxon>
        <taxon>Viridiplantae</taxon>
        <taxon>Streptophyta</taxon>
        <taxon>Embryophyta</taxon>
        <taxon>Tracheophyta</taxon>
        <taxon>Spermatophyta</taxon>
        <taxon>Magnoliopsida</taxon>
        <taxon>Liliopsida</taxon>
        <taxon>Poales</taxon>
        <taxon>Poaceae</taxon>
        <taxon>PACMAD clade</taxon>
        <taxon>Panicoideae</taxon>
        <taxon>Panicodae</taxon>
        <taxon>Paniceae</taxon>
        <taxon>Panicinae</taxon>
        <taxon>Panicum</taxon>
        <taxon>Panicum sect. Panicum</taxon>
    </lineage>
</organism>
<dbReference type="SUPFAM" id="SSF50249">
    <property type="entry name" value="Nucleic acid-binding proteins"/>
    <property type="match status" value="2"/>
</dbReference>
<proteinExistence type="predicted"/>
<dbReference type="CDD" id="cd04481">
    <property type="entry name" value="RPA1_DBD_B_like"/>
    <property type="match status" value="1"/>
</dbReference>
<dbReference type="PANTHER" id="PTHR47165">
    <property type="entry name" value="OS03G0429900 PROTEIN"/>
    <property type="match status" value="1"/>
</dbReference>
<keyword evidence="5" id="KW-1185">Reference proteome</keyword>
<evidence type="ECO:0000256" key="2">
    <source>
        <dbReference type="SAM" id="MobiDB-lite"/>
    </source>
</evidence>
<evidence type="ECO:0000259" key="3">
    <source>
        <dbReference type="Pfam" id="PF16900"/>
    </source>
</evidence>
<evidence type="ECO:0000256" key="1">
    <source>
        <dbReference type="ARBA" id="ARBA00023125"/>
    </source>
</evidence>
<dbReference type="GO" id="GO:0003677">
    <property type="term" value="F:DNA binding"/>
    <property type="evidence" value="ECO:0007669"/>
    <property type="project" value="UniProtKB-KW"/>
</dbReference>
<name>A0A3L6SX19_PANMI</name>
<dbReference type="AlphaFoldDB" id="A0A3L6SX19"/>
<dbReference type="OrthoDB" id="693964at2759"/>
<accession>A0A3L6SX19</accession>
<reference evidence="5" key="1">
    <citation type="journal article" date="2019" name="Nat. Commun.">
        <title>The genome of broomcorn millet.</title>
        <authorList>
            <person name="Zou C."/>
            <person name="Miki D."/>
            <person name="Li D."/>
            <person name="Tang Q."/>
            <person name="Xiao L."/>
            <person name="Rajput S."/>
            <person name="Deng P."/>
            <person name="Jia W."/>
            <person name="Huang R."/>
            <person name="Zhang M."/>
            <person name="Sun Y."/>
            <person name="Hu J."/>
            <person name="Fu X."/>
            <person name="Schnable P.S."/>
            <person name="Li F."/>
            <person name="Zhang H."/>
            <person name="Feng B."/>
            <person name="Zhu X."/>
            <person name="Liu R."/>
            <person name="Schnable J.C."/>
            <person name="Zhu J.-K."/>
            <person name="Zhang H."/>
        </authorList>
    </citation>
    <scope>NUCLEOTIDE SEQUENCE [LARGE SCALE GENOMIC DNA]</scope>
</reference>
<dbReference type="PANTHER" id="PTHR47165:SF4">
    <property type="entry name" value="OS03G0429900 PROTEIN"/>
    <property type="match status" value="1"/>
</dbReference>
<gene>
    <name evidence="4" type="ORF">C2845_PM05G27750</name>
</gene>
<dbReference type="Proteomes" id="UP000275267">
    <property type="component" value="Unassembled WGS sequence"/>
</dbReference>
<protein>
    <recommendedName>
        <fullName evidence="3">Replication protein A OB domain-containing protein</fullName>
    </recommendedName>
</protein>
<evidence type="ECO:0000313" key="5">
    <source>
        <dbReference type="Proteomes" id="UP000275267"/>
    </source>
</evidence>